<dbReference type="GO" id="GO:0046872">
    <property type="term" value="F:metal ion binding"/>
    <property type="evidence" value="ECO:0007669"/>
    <property type="project" value="UniProtKB-KW"/>
</dbReference>
<dbReference type="SUPFAM" id="SSF52833">
    <property type="entry name" value="Thioredoxin-like"/>
    <property type="match status" value="1"/>
</dbReference>
<reference evidence="4 5" key="1">
    <citation type="submission" date="2020-04" db="EMBL/GenBank/DDBJ databases">
        <title>Enterovirga sp. isolate from soil.</title>
        <authorList>
            <person name="Chea S."/>
            <person name="Kim D.-U."/>
        </authorList>
    </citation>
    <scope>NUCLEOTIDE SEQUENCE [LARGE SCALE GENOMIC DNA]</scope>
    <source>
        <strain evidence="4 5">DB1703</strain>
    </source>
</reference>
<evidence type="ECO:0000313" key="4">
    <source>
        <dbReference type="EMBL" id="NNM74240.1"/>
    </source>
</evidence>
<evidence type="ECO:0008006" key="6">
    <source>
        <dbReference type="Google" id="ProtNLM"/>
    </source>
</evidence>
<evidence type="ECO:0000256" key="3">
    <source>
        <dbReference type="PIRSR" id="PIRSR603782-2"/>
    </source>
</evidence>
<accession>A0A849IDY2</accession>
<keyword evidence="3" id="KW-1015">Disulfide bond</keyword>
<dbReference type="EMBL" id="JABEPP010000005">
    <property type="protein sequence ID" value="NNM74240.1"/>
    <property type="molecule type" value="Genomic_DNA"/>
</dbReference>
<evidence type="ECO:0000313" key="5">
    <source>
        <dbReference type="Proteomes" id="UP000564885"/>
    </source>
</evidence>
<keyword evidence="2" id="KW-0186">Copper</keyword>
<feature type="binding site" evidence="2">
    <location>
        <position position="30"/>
    </location>
    <ligand>
        <name>Cu cation</name>
        <dbReference type="ChEBI" id="CHEBI:23378"/>
    </ligand>
</feature>
<dbReference type="InterPro" id="IPR036249">
    <property type="entry name" value="Thioredoxin-like_sf"/>
</dbReference>
<dbReference type="Gene3D" id="3.40.30.10">
    <property type="entry name" value="Glutaredoxin"/>
    <property type="match status" value="1"/>
</dbReference>
<proteinExistence type="inferred from homology"/>
<sequence>MRDIHGRTWEFRRNALGGTATLVSFTLVGCVKLCPVSDHYMNLVEDLLRSSGREARLVTLTINPDDRSEELRRHVDQFAPGTNRVFLTGEILELVPLLDSLGMPAGTTDDHPLFFLIFDRSGRMVRRISEATASPELLLDAVLAADRP</sequence>
<protein>
    <recommendedName>
        <fullName evidence="6">SCO family protein</fullName>
    </recommendedName>
</protein>
<keyword evidence="2" id="KW-0479">Metal-binding</keyword>
<dbReference type="PROSITE" id="PS51257">
    <property type="entry name" value="PROKAR_LIPOPROTEIN"/>
    <property type="match status" value="1"/>
</dbReference>
<dbReference type="Proteomes" id="UP000564885">
    <property type="component" value="Unassembled WGS sequence"/>
</dbReference>
<feature type="disulfide bond" description="Redox-active" evidence="3">
    <location>
        <begin position="30"/>
        <end position="34"/>
    </location>
</feature>
<comment type="caution">
    <text evidence="4">The sequence shown here is derived from an EMBL/GenBank/DDBJ whole genome shotgun (WGS) entry which is preliminary data.</text>
</comment>
<evidence type="ECO:0000256" key="2">
    <source>
        <dbReference type="PIRSR" id="PIRSR603782-1"/>
    </source>
</evidence>
<evidence type="ECO:0000256" key="1">
    <source>
        <dbReference type="ARBA" id="ARBA00010996"/>
    </source>
</evidence>
<keyword evidence="5" id="KW-1185">Reference proteome</keyword>
<dbReference type="Pfam" id="PF02630">
    <property type="entry name" value="SCO1-SenC"/>
    <property type="match status" value="1"/>
</dbReference>
<comment type="similarity">
    <text evidence="1">Belongs to the SCO1/2 family.</text>
</comment>
<dbReference type="AlphaFoldDB" id="A0A849IDY2"/>
<dbReference type="InterPro" id="IPR003782">
    <property type="entry name" value="SCO1/SenC"/>
</dbReference>
<organism evidence="4 5">
    <name type="scientific">Enterovirga aerilata</name>
    <dbReference type="NCBI Taxonomy" id="2730920"/>
    <lineage>
        <taxon>Bacteria</taxon>
        <taxon>Pseudomonadati</taxon>
        <taxon>Pseudomonadota</taxon>
        <taxon>Alphaproteobacteria</taxon>
        <taxon>Hyphomicrobiales</taxon>
        <taxon>Methylobacteriaceae</taxon>
        <taxon>Enterovirga</taxon>
    </lineage>
</organism>
<name>A0A849IDY2_9HYPH</name>
<gene>
    <name evidence="4" type="ORF">HJG44_17890</name>
</gene>
<feature type="binding site" evidence="2">
    <location>
        <position position="34"/>
    </location>
    <ligand>
        <name>Cu cation</name>
        <dbReference type="ChEBI" id="CHEBI:23378"/>
    </ligand>
</feature>